<evidence type="ECO:0008006" key="4">
    <source>
        <dbReference type="Google" id="ProtNLM"/>
    </source>
</evidence>
<evidence type="ECO:0000256" key="1">
    <source>
        <dbReference type="SAM" id="Phobius"/>
    </source>
</evidence>
<keyword evidence="1" id="KW-0812">Transmembrane</keyword>
<dbReference type="EMBL" id="VUOD01000006">
    <property type="protein sequence ID" value="KAA2284554.1"/>
    <property type="molecule type" value="Genomic_DNA"/>
</dbReference>
<evidence type="ECO:0000313" key="3">
    <source>
        <dbReference type="Proteomes" id="UP000322165"/>
    </source>
</evidence>
<dbReference type="Proteomes" id="UP000322165">
    <property type="component" value="Unassembled WGS sequence"/>
</dbReference>
<protein>
    <recommendedName>
        <fullName evidence="4">Toxin CptA</fullName>
    </recommendedName>
</protein>
<keyword evidence="1" id="KW-0472">Membrane</keyword>
<keyword evidence="1" id="KW-1133">Transmembrane helix</keyword>
<sequence length="120" mass="13244">MAALAPWRSALPWPGAAAVSVAVSALGARLWRQERRKPACELLFDGGRWWLVPARGRIVPLARAVWHLRGPFAWLRAEDCLGRRWFLAWMPDNLPAPARRELRLAVSAAAAPGPLPLVAP</sequence>
<name>A0A5B2ZBJ6_9GAMM</name>
<organism evidence="2 3">
    <name type="scientific">Arenimonas fontis</name>
    <dbReference type="NCBI Taxonomy" id="2608255"/>
    <lineage>
        <taxon>Bacteria</taxon>
        <taxon>Pseudomonadati</taxon>
        <taxon>Pseudomonadota</taxon>
        <taxon>Gammaproteobacteria</taxon>
        <taxon>Lysobacterales</taxon>
        <taxon>Lysobacteraceae</taxon>
        <taxon>Arenimonas</taxon>
    </lineage>
</organism>
<comment type="caution">
    <text evidence="2">The sequence shown here is derived from an EMBL/GenBank/DDBJ whole genome shotgun (WGS) entry which is preliminary data.</text>
</comment>
<accession>A0A5B2ZBJ6</accession>
<dbReference type="AlphaFoldDB" id="A0A5B2ZBJ6"/>
<reference evidence="2 3" key="1">
    <citation type="submission" date="2019-09" db="EMBL/GenBank/DDBJ databases">
        <title>Arenimonas chukotkensis sp. nov., a bacterium isolated from Chukotka hot spring, Arctic region, Russia.</title>
        <authorList>
            <person name="Zayulina K.S."/>
            <person name="Prokofeva M.I."/>
            <person name="Elcheninov A.G."/>
            <person name="Novikov A."/>
            <person name="Kochetkova T.V."/>
            <person name="Kublanov I.V."/>
        </authorList>
    </citation>
    <scope>NUCLEOTIDE SEQUENCE [LARGE SCALE GENOMIC DNA]</scope>
    <source>
        <strain evidence="2 3">3729k</strain>
    </source>
</reference>
<gene>
    <name evidence="2" type="ORF">F0415_08905</name>
</gene>
<feature type="transmembrane region" description="Helical" evidence="1">
    <location>
        <begin position="12"/>
        <end position="31"/>
    </location>
</feature>
<reference evidence="2 3" key="2">
    <citation type="submission" date="2019-09" db="EMBL/GenBank/DDBJ databases">
        <authorList>
            <person name="Mazur A."/>
        </authorList>
    </citation>
    <scope>NUCLEOTIDE SEQUENCE [LARGE SCALE GENOMIC DNA]</scope>
    <source>
        <strain evidence="2 3">3729k</strain>
    </source>
</reference>
<keyword evidence="3" id="KW-1185">Reference proteome</keyword>
<proteinExistence type="predicted"/>
<evidence type="ECO:0000313" key="2">
    <source>
        <dbReference type="EMBL" id="KAA2284554.1"/>
    </source>
</evidence>